<gene>
    <name evidence="3" type="ORF">TWF703_011010</name>
</gene>
<keyword evidence="1" id="KW-0175">Coiled coil</keyword>
<name>A0A7C8JQT5_ORBOL</name>
<feature type="compositionally biased region" description="Polar residues" evidence="2">
    <location>
        <begin position="218"/>
        <end position="230"/>
    </location>
</feature>
<comment type="caution">
    <text evidence="3">The sequence shown here is derived from an EMBL/GenBank/DDBJ whole genome shotgun (WGS) entry which is preliminary data.</text>
</comment>
<feature type="region of interest" description="Disordered" evidence="2">
    <location>
        <begin position="210"/>
        <end position="239"/>
    </location>
</feature>
<feature type="region of interest" description="Disordered" evidence="2">
    <location>
        <begin position="14"/>
        <end position="38"/>
    </location>
</feature>
<evidence type="ECO:0000313" key="3">
    <source>
        <dbReference type="EMBL" id="KAF3125306.1"/>
    </source>
</evidence>
<accession>A0A7C8JQT5</accession>
<organism evidence="3 4">
    <name type="scientific">Orbilia oligospora</name>
    <name type="common">Nematode-trapping fungus</name>
    <name type="synonym">Arthrobotrys oligospora</name>
    <dbReference type="NCBI Taxonomy" id="2813651"/>
    <lineage>
        <taxon>Eukaryota</taxon>
        <taxon>Fungi</taxon>
        <taxon>Dikarya</taxon>
        <taxon>Ascomycota</taxon>
        <taxon>Pezizomycotina</taxon>
        <taxon>Orbiliomycetes</taxon>
        <taxon>Orbiliales</taxon>
        <taxon>Orbiliaceae</taxon>
        <taxon>Orbilia</taxon>
    </lineage>
</organism>
<dbReference type="AlphaFoldDB" id="A0A7C8JQT5"/>
<sequence>MKFSITFEITFGRAAGDQGQTEEGRGHSKSSAATPRKSWWTKAREVWACLKGPKKQPKTDQTKEGIEALNRRIVELEGRLEEQRAEDLDQLESIQAQLEPIQSLLWVTNARNIETSTCNNDDAAAGEGESSDDTTTSDSQDSQPSTAPIFGGQHEVAGYWSGGRVLSPYSLPARFRCCRSGSCTHDVAVSAIGGVLRPEVSWSSLRTYRTGLSGGSGTPDNTVAPDSNYHSAEGGTSGG</sequence>
<protein>
    <submittedName>
        <fullName evidence="3">Uncharacterized protein</fullName>
    </submittedName>
</protein>
<evidence type="ECO:0000256" key="1">
    <source>
        <dbReference type="SAM" id="Coils"/>
    </source>
</evidence>
<dbReference type="EMBL" id="WIQZ01000092">
    <property type="protein sequence ID" value="KAF3125306.1"/>
    <property type="molecule type" value="Genomic_DNA"/>
</dbReference>
<evidence type="ECO:0000313" key="4">
    <source>
        <dbReference type="Proteomes" id="UP000480548"/>
    </source>
</evidence>
<evidence type="ECO:0000256" key="2">
    <source>
        <dbReference type="SAM" id="MobiDB-lite"/>
    </source>
</evidence>
<proteinExistence type="predicted"/>
<dbReference type="Proteomes" id="UP000480548">
    <property type="component" value="Unassembled WGS sequence"/>
</dbReference>
<feature type="region of interest" description="Disordered" evidence="2">
    <location>
        <begin position="117"/>
        <end position="153"/>
    </location>
</feature>
<reference evidence="3 4" key="1">
    <citation type="submission" date="2019-06" db="EMBL/GenBank/DDBJ databases">
        <authorList>
            <person name="Palmer J.M."/>
        </authorList>
    </citation>
    <scope>NUCLEOTIDE SEQUENCE [LARGE SCALE GENOMIC DNA]</scope>
    <source>
        <strain evidence="3 4">TWF703</strain>
    </source>
</reference>
<feature type="compositionally biased region" description="Low complexity" evidence="2">
    <location>
        <begin position="133"/>
        <end position="146"/>
    </location>
</feature>
<feature type="coiled-coil region" evidence="1">
    <location>
        <begin position="59"/>
        <end position="86"/>
    </location>
</feature>